<evidence type="ECO:0000313" key="1">
    <source>
        <dbReference type="EMBL" id="KII65636.1"/>
    </source>
</evidence>
<proteinExistence type="predicted"/>
<name>A0A0C2MEV4_THEKT</name>
<gene>
    <name evidence="1" type="ORF">RF11_14265</name>
</gene>
<evidence type="ECO:0000313" key="2">
    <source>
        <dbReference type="Proteomes" id="UP000031668"/>
    </source>
</evidence>
<organism evidence="1 2">
    <name type="scientific">Thelohanellus kitauei</name>
    <name type="common">Myxosporean</name>
    <dbReference type="NCBI Taxonomy" id="669202"/>
    <lineage>
        <taxon>Eukaryota</taxon>
        <taxon>Metazoa</taxon>
        <taxon>Cnidaria</taxon>
        <taxon>Myxozoa</taxon>
        <taxon>Myxosporea</taxon>
        <taxon>Bivalvulida</taxon>
        <taxon>Platysporina</taxon>
        <taxon>Myxobolidae</taxon>
        <taxon>Thelohanellus</taxon>
    </lineage>
</organism>
<reference evidence="1 2" key="1">
    <citation type="journal article" date="2014" name="Genome Biol. Evol.">
        <title>The genome of the myxosporean Thelohanellus kitauei shows adaptations to nutrient acquisition within its fish host.</title>
        <authorList>
            <person name="Yang Y."/>
            <person name="Xiong J."/>
            <person name="Zhou Z."/>
            <person name="Huo F."/>
            <person name="Miao W."/>
            <person name="Ran C."/>
            <person name="Liu Y."/>
            <person name="Zhang J."/>
            <person name="Feng J."/>
            <person name="Wang M."/>
            <person name="Wang M."/>
            <person name="Wang L."/>
            <person name="Yao B."/>
        </authorList>
    </citation>
    <scope>NUCLEOTIDE SEQUENCE [LARGE SCALE GENOMIC DNA]</scope>
    <source>
        <strain evidence="1">Wuqing</strain>
    </source>
</reference>
<comment type="caution">
    <text evidence="1">The sequence shown here is derived from an EMBL/GenBank/DDBJ whole genome shotgun (WGS) entry which is preliminary data.</text>
</comment>
<dbReference type="AlphaFoldDB" id="A0A0C2MEV4"/>
<sequence length="117" mass="13430">MKKNPFATLRFNFETNDCYHMFSKVVETPKNHLEASSGLNKVKKVIELSKSRIESLVFEIDKLQLYASDLFEISSHQSPLGPIAHCFVDLDSINLNLCKRLIDECSRIHEVVTYLVV</sequence>
<protein>
    <submittedName>
        <fullName evidence="1">Uncharacterized protein</fullName>
    </submittedName>
</protein>
<keyword evidence="2" id="KW-1185">Reference proteome</keyword>
<accession>A0A0C2MEV4</accession>
<dbReference type="EMBL" id="JWZT01003745">
    <property type="protein sequence ID" value="KII65636.1"/>
    <property type="molecule type" value="Genomic_DNA"/>
</dbReference>
<dbReference type="Proteomes" id="UP000031668">
    <property type="component" value="Unassembled WGS sequence"/>
</dbReference>